<evidence type="ECO:0000256" key="8">
    <source>
        <dbReference type="PROSITE-ProRule" id="PRU00700"/>
    </source>
</evidence>
<evidence type="ECO:0000256" key="10">
    <source>
        <dbReference type="RuleBase" id="RU004158"/>
    </source>
</evidence>
<keyword evidence="2 6" id="KW-0533">Nickel</keyword>
<comment type="catalytic activity">
    <reaction evidence="5 6 9">
        <text>urea + 2 H2O + H(+) = hydrogencarbonate + 2 NH4(+)</text>
        <dbReference type="Rhea" id="RHEA:20557"/>
        <dbReference type="ChEBI" id="CHEBI:15377"/>
        <dbReference type="ChEBI" id="CHEBI:15378"/>
        <dbReference type="ChEBI" id="CHEBI:16199"/>
        <dbReference type="ChEBI" id="CHEBI:17544"/>
        <dbReference type="ChEBI" id="CHEBI:28938"/>
        <dbReference type="EC" id="3.5.1.5"/>
    </reaction>
</comment>
<feature type="binding site" evidence="6">
    <location>
        <position position="141"/>
    </location>
    <ligand>
        <name>Ni(2+)</name>
        <dbReference type="ChEBI" id="CHEBI:49786"/>
        <label>1</label>
    </ligand>
</feature>
<feature type="binding site" description="via carbamate group" evidence="6">
    <location>
        <position position="224"/>
    </location>
    <ligand>
        <name>Ni(2+)</name>
        <dbReference type="ChEBI" id="CHEBI:49786"/>
        <label>2</label>
    </ligand>
</feature>
<dbReference type="InterPro" id="IPR011059">
    <property type="entry name" value="Metal-dep_hydrolase_composite"/>
</dbReference>
<dbReference type="InterPro" id="IPR029754">
    <property type="entry name" value="Urease_Ni-bd"/>
</dbReference>
<dbReference type="SUPFAM" id="SSF51556">
    <property type="entry name" value="Metallo-dependent hydrolases"/>
    <property type="match status" value="1"/>
</dbReference>
<dbReference type="NCBIfam" id="TIGR01792">
    <property type="entry name" value="urease_alph"/>
    <property type="match status" value="1"/>
</dbReference>
<keyword evidence="3 6" id="KW-0479">Metal-binding</keyword>
<feature type="binding site" evidence="6">
    <location>
        <position position="367"/>
    </location>
    <ligand>
        <name>Ni(2+)</name>
        <dbReference type="ChEBI" id="CHEBI:49786"/>
        <label>1</label>
    </ligand>
</feature>
<dbReference type="SUPFAM" id="SSF51338">
    <property type="entry name" value="Composite domain of metallo-dependent hydrolases"/>
    <property type="match status" value="1"/>
</dbReference>
<dbReference type="InterPro" id="IPR005848">
    <property type="entry name" value="Urease_asu"/>
</dbReference>
<dbReference type="Proteomes" id="UP001501423">
    <property type="component" value="Unassembled WGS sequence"/>
</dbReference>
<feature type="binding site" evidence="6 8">
    <location>
        <position position="226"/>
    </location>
    <ligand>
        <name>substrate</name>
    </ligand>
</feature>
<reference evidence="13" key="1">
    <citation type="journal article" date="2019" name="Int. J. Syst. Evol. Microbiol.">
        <title>The Global Catalogue of Microorganisms (GCM) 10K type strain sequencing project: providing services to taxonomists for standard genome sequencing and annotation.</title>
        <authorList>
            <consortium name="The Broad Institute Genomics Platform"/>
            <consortium name="The Broad Institute Genome Sequencing Center for Infectious Disease"/>
            <person name="Wu L."/>
            <person name="Ma J."/>
        </authorList>
    </citation>
    <scope>NUCLEOTIDE SEQUENCE [LARGE SCALE GENOMIC DNA]</scope>
    <source>
        <strain evidence="13">JCM 9650</strain>
    </source>
</reference>
<proteinExistence type="inferred from homology"/>
<dbReference type="Pfam" id="PF01979">
    <property type="entry name" value="Amidohydro_1"/>
    <property type="match status" value="1"/>
</dbReference>
<feature type="binding site" evidence="6">
    <location>
        <position position="279"/>
    </location>
    <ligand>
        <name>Ni(2+)</name>
        <dbReference type="ChEBI" id="CHEBI:49786"/>
        <label>2</label>
    </ligand>
</feature>
<feature type="binding site" evidence="6">
    <location>
        <position position="143"/>
    </location>
    <ligand>
        <name>Ni(2+)</name>
        <dbReference type="ChEBI" id="CHEBI:49786"/>
        <label>1</label>
    </ligand>
</feature>
<comment type="subunit">
    <text evidence="6">May form a heterohexamer of 3 UreC (alpha) and 3 UreAB (gamma/beta) subunits. May also form a heterotrimer of UreA (gamma), UreB (beta) and UreC (alpha) subunits. Three heterotrimers associate to form the active enzyme.</text>
</comment>
<comment type="pathway">
    <text evidence="1 6">Nitrogen metabolism; urea degradation; CO(2) and NH(3) from urea (urease route): step 1/1.</text>
</comment>
<evidence type="ECO:0000256" key="6">
    <source>
        <dbReference type="HAMAP-Rule" id="MF_01953"/>
    </source>
</evidence>
<dbReference type="EMBL" id="BAAAVA010000044">
    <property type="protein sequence ID" value="GAA2932949.1"/>
    <property type="molecule type" value="Genomic_DNA"/>
</dbReference>
<dbReference type="InterPro" id="IPR017951">
    <property type="entry name" value="Urease_asu_c"/>
</dbReference>
<organism evidence="12 13">
    <name type="scientific">Streptomyces erythrogriseus</name>
    <dbReference type="NCBI Taxonomy" id="284027"/>
    <lineage>
        <taxon>Bacteria</taxon>
        <taxon>Bacillati</taxon>
        <taxon>Actinomycetota</taxon>
        <taxon>Actinomycetes</taxon>
        <taxon>Kitasatosporales</taxon>
        <taxon>Streptomycetaceae</taxon>
        <taxon>Streptomyces</taxon>
        <taxon>Streptomyces griseoincarnatus group</taxon>
    </lineage>
</organism>
<keyword evidence="13" id="KW-1185">Reference proteome</keyword>
<evidence type="ECO:0000256" key="7">
    <source>
        <dbReference type="NCBIfam" id="TIGR01792"/>
    </source>
</evidence>
<dbReference type="PANTHER" id="PTHR43440:SF1">
    <property type="entry name" value="UREASE"/>
    <property type="match status" value="1"/>
</dbReference>
<gene>
    <name evidence="6" type="primary">ureC</name>
    <name evidence="12" type="ORF">GCM10010478_37560</name>
</gene>
<evidence type="ECO:0000256" key="3">
    <source>
        <dbReference type="ARBA" id="ARBA00022723"/>
    </source>
</evidence>
<dbReference type="EC" id="3.5.1.5" evidence="6 7"/>
<dbReference type="InterPro" id="IPR050112">
    <property type="entry name" value="Urease_alpha_subunit"/>
</dbReference>
<comment type="cofactor">
    <cofactor evidence="6 9">
        <name>Ni cation</name>
        <dbReference type="ChEBI" id="CHEBI:25516"/>
    </cofactor>
    <text evidence="6 9">Binds 2 nickel ions per subunit.</text>
</comment>
<feature type="domain" description="Urease" evidence="11">
    <location>
        <begin position="136"/>
        <end position="573"/>
    </location>
</feature>
<evidence type="ECO:0000313" key="13">
    <source>
        <dbReference type="Proteomes" id="UP001501423"/>
    </source>
</evidence>
<dbReference type="InterPro" id="IPR032466">
    <property type="entry name" value="Metal_Hydrolase"/>
</dbReference>
<dbReference type="Gene3D" id="3.20.20.140">
    <property type="entry name" value="Metal-dependent hydrolases"/>
    <property type="match status" value="1"/>
</dbReference>
<feature type="active site" description="Proton donor" evidence="6 8">
    <location>
        <position position="327"/>
    </location>
</feature>
<dbReference type="PRINTS" id="PR01752">
    <property type="entry name" value="UREASE"/>
</dbReference>
<dbReference type="Pfam" id="PF00449">
    <property type="entry name" value="Urease_alpha"/>
    <property type="match status" value="1"/>
</dbReference>
<dbReference type="NCBIfam" id="NF009685">
    <property type="entry name" value="PRK13206.1"/>
    <property type="match status" value="1"/>
</dbReference>
<evidence type="ECO:0000256" key="5">
    <source>
        <dbReference type="ARBA" id="ARBA00047778"/>
    </source>
</evidence>
<dbReference type="InterPro" id="IPR006680">
    <property type="entry name" value="Amidohydro-rel"/>
</dbReference>
<evidence type="ECO:0000256" key="4">
    <source>
        <dbReference type="ARBA" id="ARBA00022801"/>
    </source>
</evidence>
<comment type="caution">
    <text evidence="12">The sequence shown here is derived from an EMBL/GenBank/DDBJ whole genome shotgun (WGS) entry which is preliminary data.</text>
</comment>
<evidence type="ECO:0000256" key="2">
    <source>
        <dbReference type="ARBA" id="ARBA00022596"/>
    </source>
</evidence>
<evidence type="ECO:0000256" key="1">
    <source>
        <dbReference type="ARBA" id="ARBA00004897"/>
    </source>
</evidence>
<protein>
    <recommendedName>
        <fullName evidence="6 7">Urease subunit alpha</fullName>
        <ecNumber evidence="6 7">3.5.1.5</ecNumber>
    </recommendedName>
    <alternativeName>
        <fullName evidence="6">Urea amidohydrolase subunit alpha</fullName>
    </alternativeName>
</protein>
<keyword evidence="4 6" id="KW-0378">Hydrolase</keyword>
<evidence type="ECO:0000256" key="9">
    <source>
        <dbReference type="RuleBase" id="RU000510"/>
    </source>
</evidence>
<dbReference type="PROSITE" id="PS51368">
    <property type="entry name" value="UREASE_3"/>
    <property type="match status" value="1"/>
</dbReference>
<comment type="PTM">
    <text evidence="6">Carboxylation allows a single lysine to coordinate two nickel ions.</text>
</comment>
<dbReference type="InterPro" id="IPR011612">
    <property type="entry name" value="Urease_alpha_N_dom"/>
</dbReference>
<dbReference type="RefSeq" id="WP_346089560.1">
    <property type="nucleotide sequence ID" value="NZ_BAAAVA010000044.1"/>
</dbReference>
<accession>A0ABP6JHH2</accession>
<feature type="binding site" description="via carbamate group" evidence="6">
    <location>
        <position position="224"/>
    </location>
    <ligand>
        <name>Ni(2+)</name>
        <dbReference type="ChEBI" id="CHEBI:49786"/>
        <label>1</label>
    </ligand>
</feature>
<dbReference type="InterPro" id="IPR017950">
    <property type="entry name" value="Urease_AS"/>
</dbReference>
<comment type="similarity">
    <text evidence="6 10">Belongs to the metallo-dependent hydrolases superfamily. Urease alpha subunit family.</text>
</comment>
<name>A0ABP6JHH2_9ACTN</name>
<keyword evidence="6 8" id="KW-0963">Cytoplasm</keyword>
<evidence type="ECO:0000313" key="12">
    <source>
        <dbReference type="EMBL" id="GAA2932949.1"/>
    </source>
</evidence>
<evidence type="ECO:0000259" key="11">
    <source>
        <dbReference type="PROSITE" id="PS51368"/>
    </source>
</evidence>
<feature type="binding site" evidence="6">
    <location>
        <position position="253"/>
    </location>
    <ligand>
        <name>Ni(2+)</name>
        <dbReference type="ChEBI" id="CHEBI:49786"/>
        <label>2</label>
    </ligand>
</feature>
<dbReference type="PANTHER" id="PTHR43440">
    <property type="entry name" value="UREASE"/>
    <property type="match status" value="1"/>
</dbReference>
<sequence>MPEISREAYADLFGPTTGDRIRLADTDLLIEIEEDRSGGPGRAGDEAVFGGGKVIRESMGQATVTRADGAPDTVITGAVVVDHWGVVKADVGIRDSRITGIGKAGNPDTMDGVHPDLVIGPETEIVAGNGRILTAGAIDAHVHFICPQIADEALASGITTLVGGGTGPAEGSKATTVTPGPWHLARMLEAMEAYPLNIGLLGKGNTVSQEALLSQIRGGAVGLKLHEDWGSTPAVIDAALTAADRTGVQVAIHTDTLNEAGFVGDTLAAIAGRGIHAYHTEGAGGGHAPDIMTVVSEPHVLPSSTNPTRPFTVNTVEEHLDMLMVCHHLNPAVPEDLAFAESRIRPSTIGAEDVLHDLGAISVISSDSQAMGRVGEVVMRTWQTAHVMKRRRGALPGDGRADNHRVRRYVAKYTINPAVAQGMAGEIGSVESGKLADLVLWEPKFFGVKPHLVLKGGQIAYAQMGDANASIPTPQPVLPRPMFGATGRAPAANSVNFVAWTALDAGLPDRLGLGKRWAVIDSTRAVTKADMRENDALPDVRIDPDSFAVRIDGELVEATPAEELPLAQRYFLF</sequence>
<dbReference type="HAMAP" id="MF_01953">
    <property type="entry name" value="Urease_alpha"/>
    <property type="match status" value="1"/>
</dbReference>
<dbReference type="Gene3D" id="2.30.40.10">
    <property type="entry name" value="Urease, subunit C, domain 1"/>
    <property type="match status" value="1"/>
</dbReference>
<dbReference type="PROSITE" id="PS01120">
    <property type="entry name" value="UREASE_1"/>
    <property type="match status" value="1"/>
</dbReference>
<dbReference type="CDD" id="cd00375">
    <property type="entry name" value="Urease_alpha"/>
    <property type="match status" value="1"/>
</dbReference>
<dbReference type="NCBIfam" id="NF009686">
    <property type="entry name" value="PRK13207.1"/>
    <property type="match status" value="1"/>
</dbReference>
<feature type="modified residue" description="N6-carboxylysine" evidence="6">
    <location>
        <position position="224"/>
    </location>
</feature>
<comment type="subcellular location">
    <subcellularLocation>
        <location evidence="6 8">Cytoplasm</location>
    </subcellularLocation>
</comment>
<dbReference type="PROSITE" id="PS00145">
    <property type="entry name" value="UREASE_2"/>
    <property type="match status" value="1"/>
</dbReference>